<protein>
    <recommendedName>
        <fullName evidence="3">HipA-like C-terminal domain-containing protein</fullName>
    </recommendedName>
</protein>
<accession>A0ABZ2RL44</accession>
<proteinExistence type="predicted"/>
<keyword evidence="2" id="KW-1185">Reference proteome</keyword>
<gene>
    <name evidence="1" type="ORF">WG219_09915</name>
</gene>
<name>A0ABZ2RL44_ECTME</name>
<dbReference type="Gene3D" id="1.10.1070.20">
    <property type="match status" value="1"/>
</dbReference>
<reference evidence="1 2" key="1">
    <citation type="submission" date="2024-03" db="EMBL/GenBank/DDBJ databases">
        <title>Complete genome of BD2.</title>
        <authorList>
            <person name="Cao G."/>
        </authorList>
    </citation>
    <scope>NUCLEOTIDE SEQUENCE [LARGE SCALE GENOMIC DNA]</scope>
    <source>
        <strain evidence="1 2">BD2</strain>
    </source>
</reference>
<sequence>MVSTIRVQDVVIDIKDWPEDAEFSAAYPEGARPKRTVFSPLEPEQDFIQPDWRHMFKRSDKKYPEQYWAEIIAYQIAVLLEVNAPPCYAAIDSTKNQSGALSPWFYSEGKESFFSAGNFLYKIIPDFDREKGTQHNIVDADSFNNRVLGRNQIYEFWSMMLFDALIGNTDRHQDNWGHILRAVEVSKSVARRRGEKFDIKWRFAPWFDNGTSLAHELLASKFTKWDQPALDRYIYRGRHHLRHNRKSSDRIGHLSGFDLLEKLPEVKSLLLKKLKKFDFSALEAALDQMVAIQTLEGANLTPERAGFILKLTKRRAVLLMEKLA</sequence>
<dbReference type="EMBL" id="CP148074">
    <property type="protein sequence ID" value="WXL27736.1"/>
    <property type="molecule type" value="Genomic_DNA"/>
</dbReference>
<evidence type="ECO:0000313" key="1">
    <source>
        <dbReference type="EMBL" id="WXL27736.1"/>
    </source>
</evidence>
<dbReference type="Proteomes" id="UP001476583">
    <property type="component" value="Chromosome"/>
</dbReference>
<evidence type="ECO:0008006" key="3">
    <source>
        <dbReference type="Google" id="ProtNLM"/>
    </source>
</evidence>
<evidence type="ECO:0000313" key="2">
    <source>
        <dbReference type="Proteomes" id="UP001476583"/>
    </source>
</evidence>
<organism evidence="1 2">
    <name type="scientific">Ectopseudomonas mendocina</name>
    <name type="common">Pseudomonas mendocina</name>
    <dbReference type="NCBI Taxonomy" id="300"/>
    <lineage>
        <taxon>Bacteria</taxon>
        <taxon>Pseudomonadati</taxon>
        <taxon>Pseudomonadota</taxon>
        <taxon>Gammaproteobacteria</taxon>
        <taxon>Pseudomonadales</taxon>
        <taxon>Pseudomonadaceae</taxon>
        <taxon>Ectopseudomonas</taxon>
    </lineage>
</organism>